<accession>A0ABY7RP82</accession>
<feature type="coiled-coil region" evidence="1">
    <location>
        <begin position="371"/>
        <end position="436"/>
    </location>
</feature>
<feature type="signal peptide" evidence="3">
    <location>
        <begin position="1"/>
        <end position="24"/>
    </location>
</feature>
<dbReference type="InterPro" id="IPR000601">
    <property type="entry name" value="PKD_dom"/>
</dbReference>
<dbReference type="SUPFAM" id="SSF49299">
    <property type="entry name" value="PKD domain"/>
    <property type="match status" value="1"/>
</dbReference>
<dbReference type="Proteomes" id="UP001317488">
    <property type="component" value="Chromosome"/>
</dbReference>
<dbReference type="InterPro" id="IPR035986">
    <property type="entry name" value="PKD_dom_sf"/>
</dbReference>
<evidence type="ECO:0000259" key="4">
    <source>
        <dbReference type="PROSITE" id="PS50093"/>
    </source>
</evidence>
<organism evidence="5 6">
    <name type="scientific">Thermus antranikianii</name>
    <dbReference type="NCBI Taxonomy" id="88190"/>
    <lineage>
        <taxon>Bacteria</taxon>
        <taxon>Thermotogati</taxon>
        <taxon>Deinococcota</taxon>
        <taxon>Deinococci</taxon>
        <taxon>Thermales</taxon>
        <taxon>Thermaceae</taxon>
        <taxon>Thermus</taxon>
    </lineage>
</organism>
<keyword evidence="3" id="KW-0732">Signal</keyword>
<evidence type="ECO:0000313" key="5">
    <source>
        <dbReference type="EMBL" id="WCM39188.1"/>
    </source>
</evidence>
<evidence type="ECO:0000256" key="1">
    <source>
        <dbReference type="SAM" id="Coils"/>
    </source>
</evidence>
<feature type="compositionally biased region" description="Basic and acidic residues" evidence="2">
    <location>
        <begin position="776"/>
        <end position="787"/>
    </location>
</feature>
<protein>
    <submittedName>
        <fullName evidence="5">PKD domain-containing protein</fullName>
    </submittedName>
</protein>
<sequence>MVARVLLGVLMAGMLVLAGCGRQAAVPPPRNYFSEFFQQASIPVNAVTVNVQLPTSLQLAVTSGLKPTPVQTLSAGSYLVGSPEGFYSVAKAYSVPKNDEDPILLLGAALIKPGDRQVAIDVESTAIHMVAYWDWIDWVMLGLPSLEAAENLVRQHPRYGELVGRIRDALLRNQSPYEDEEIISLSAEIAGDLVADRIVSLPNTVEPQTQHRALPTLSFVGSGLEVTNNTAITWAVGWMDYNEERILFSRAEILPEADLSLRWLTGPSKKVLGLSGSPGDRYLLCLVPSAPGGWAPTNGNFPLQDLLHVLNGEATRRGWVEAGLLAAGFIPGVGVVADFADAALDQDVVSMLAATANAGVEVYLHDVDRSIQETQDKLNLHRIKLQAARDALDKIRAELGDPNLRKSEDAQWKKLADKYKAQLIELQETYKKMGKLSGSLFNQDGSVNKRYYSLVGEPVLKWEAGSLRRQIVLEEWAAQRIEQKLGRLKGIKSFGRFLVVPSVFDALAFVYDVVAYSNLYACYEVRTNSRGIRYTLGPNMEVTPAQISNGKKDETYVFRIKVLHLIEQTANFSLSWNFGDGATGSRNVSAGRSPHEESISHAYKDSGAYGLTIQLTAGANKVSQVIPIYIEMPEQSNDYNLNICNVWRAANSGGYGITRDDWDISAIPDGAVFDIAFDTYSIPDRIFVEYPVGTQVLDTGWRGDSWYNGDPKYPGGISGPGMGQFDNIFRKIAGQDTFRVIVVGPDTGTAWDYRIRCRTGTSSQSLGPAEVSPDPEVQRLFRPNPER</sequence>
<feature type="region of interest" description="Disordered" evidence="2">
    <location>
        <begin position="761"/>
        <end position="787"/>
    </location>
</feature>
<feature type="chain" id="PRO_5047470174" evidence="3">
    <location>
        <begin position="25"/>
        <end position="787"/>
    </location>
</feature>
<dbReference type="PROSITE" id="PS51257">
    <property type="entry name" value="PROKAR_LIPOPROTEIN"/>
    <property type="match status" value="1"/>
</dbReference>
<evidence type="ECO:0000256" key="3">
    <source>
        <dbReference type="SAM" id="SignalP"/>
    </source>
</evidence>
<name>A0ABY7RP82_9DEIN</name>
<dbReference type="InterPro" id="IPR013783">
    <property type="entry name" value="Ig-like_fold"/>
</dbReference>
<proteinExistence type="predicted"/>
<dbReference type="EMBL" id="CP046617">
    <property type="protein sequence ID" value="WCM39188.1"/>
    <property type="molecule type" value="Genomic_DNA"/>
</dbReference>
<gene>
    <name evidence="5" type="ORF">GO600_03225</name>
</gene>
<dbReference type="PROSITE" id="PS50093">
    <property type="entry name" value="PKD"/>
    <property type="match status" value="1"/>
</dbReference>
<dbReference type="Gene3D" id="2.60.40.10">
    <property type="entry name" value="Immunoglobulins"/>
    <property type="match status" value="1"/>
</dbReference>
<feature type="domain" description="PKD" evidence="4">
    <location>
        <begin position="573"/>
        <end position="637"/>
    </location>
</feature>
<evidence type="ECO:0000313" key="6">
    <source>
        <dbReference type="Proteomes" id="UP001317488"/>
    </source>
</evidence>
<evidence type="ECO:0000256" key="2">
    <source>
        <dbReference type="SAM" id="MobiDB-lite"/>
    </source>
</evidence>
<reference evidence="5 6" key="1">
    <citation type="submission" date="2019-12" db="EMBL/GenBank/DDBJ databases">
        <authorList>
            <person name="An T."/>
        </authorList>
    </citation>
    <scope>NUCLEOTIDE SEQUENCE [LARGE SCALE GENOMIC DNA]</scope>
    <source>
        <strain evidence="5 6">JCM 19900</strain>
    </source>
</reference>
<keyword evidence="1" id="KW-0175">Coiled coil</keyword>
<keyword evidence="6" id="KW-1185">Reference proteome</keyword>